<evidence type="ECO:0000313" key="1">
    <source>
        <dbReference type="EMBL" id="MDX7998208.1"/>
    </source>
</evidence>
<sequence length="116" mass="13610">MTLARNIFLARKAIDYVNIKVGMISPNKFNPVTRANVYNRIQFDNELAYIRRVVYSKLYLTLSDILNRTTGNPIQPATWNREAVICDPWCHKAYSVQNYSDNIPFQGDLLLEYRYE</sequence>
<keyword evidence="2" id="KW-1185">Reference proteome</keyword>
<protein>
    <submittedName>
        <fullName evidence="1">Uncharacterized protein</fullName>
    </submittedName>
</protein>
<name>A0ABU4SHS4_9GAMM</name>
<reference evidence="2" key="1">
    <citation type="journal article" date="2024" name="Toxins">
        <title>Genome Sequence Analysis of Native Xenorhabdus Strains Isolated from Entomopathogenic Nematodes in Argentina.</title>
        <authorList>
            <person name="Palma L."/>
            <person name="Frizzo L."/>
            <person name="Kaiser S."/>
            <person name="Berry C."/>
            <person name="Caballero P."/>
            <person name="Bode H.B."/>
            <person name="Del Valle E.E."/>
        </authorList>
    </citation>
    <scope>NUCLEOTIDE SEQUENCE [LARGE SCALE GENOMIC DNA]</scope>
    <source>
        <strain evidence="2">Reich</strain>
    </source>
</reference>
<organism evidence="1 2">
    <name type="scientific">Xenorhabdus littoralis</name>
    <dbReference type="NCBI Taxonomy" id="2582835"/>
    <lineage>
        <taxon>Bacteria</taxon>
        <taxon>Pseudomonadati</taxon>
        <taxon>Pseudomonadota</taxon>
        <taxon>Gammaproteobacteria</taxon>
        <taxon>Enterobacterales</taxon>
        <taxon>Morganellaceae</taxon>
        <taxon>Xenorhabdus</taxon>
    </lineage>
</organism>
<evidence type="ECO:0000313" key="2">
    <source>
        <dbReference type="Proteomes" id="UP001271640"/>
    </source>
</evidence>
<gene>
    <name evidence="1" type="ORF">FE394_03095</name>
</gene>
<dbReference type="Proteomes" id="UP001271640">
    <property type="component" value="Unassembled WGS sequence"/>
</dbReference>
<comment type="caution">
    <text evidence="1">The sequence shown here is derived from an EMBL/GenBank/DDBJ whole genome shotgun (WGS) entry which is preliminary data.</text>
</comment>
<accession>A0ABU4SHS4</accession>
<dbReference type="RefSeq" id="WP_319924945.1">
    <property type="nucleotide sequence ID" value="NZ_VCDP01000008.1"/>
</dbReference>
<proteinExistence type="predicted"/>
<dbReference type="EMBL" id="VCDP01000008">
    <property type="protein sequence ID" value="MDX7998208.1"/>
    <property type="molecule type" value="Genomic_DNA"/>
</dbReference>